<keyword evidence="1" id="KW-0732">Signal</keyword>
<reference evidence="2 3" key="1">
    <citation type="submission" date="2019-10" db="EMBL/GenBank/DDBJ databases">
        <title>Genome sequence of Phaeocystidibacter marisrubri JCM30614 (type strain).</title>
        <authorList>
            <person name="Bowman J.P."/>
        </authorList>
    </citation>
    <scope>NUCLEOTIDE SEQUENCE [LARGE SCALE GENOMIC DNA]</scope>
    <source>
        <strain evidence="2 3">JCM 30614</strain>
    </source>
</reference>
<comment type="caution">
    <text evidence="2">The sequence shown here is derived from an EMBL/GenBank/DDBJ whole genome shotgun (WGS) entry which is preliminary data.</text>
</comment>
<feature type="chain" id="PRO_5026802780" evidence="1">
    <location>
        <begin position="24"/>
        <end position="241"/>
    </location>
</feature>
<evidence type="ECO:0000256" key="1">
    <source>
        <dbReference type="SAM" id="SignalP"/>
    </source>
</evidence>
<dbReference type="AlphaFoldDB" id="A0A6L3ZI62"/>
<gene>
    <name evidence="2" type="ORF">F8C82_03770</name>
</gene>
<evidence type="ECO:0000313" key="2">
    <source>
        <dbReference type="EMBL" id="KAB2817527.1"/>
    </source>
</evidence>
<protein>
    <submittedName>
        <fullName evidence="2">DUF2490 domain-containing protein</fullName>
    </submittedName>
</protein>
<accession>A0A6L3ZI62</accession>
<name>A0A6L3ZI62_9FLAO</name>
<dbReference type="RefSeq" id="WP_151692129.1">
    <property type="nucleotide sequence ID" value="NZ_BMGX01000002.1"/>
</dbReference>
<proteinExistence type="predicted"/>
<organism evidence="2 3">
    <name type="scientific">Phaeocystidibacter marisrubri</name>
    <dbReference type="NCBI Taxonomy" id="1577780"/>
    <lineage>
        <taxon>Bacteria</taxon>
        <taxon>Pseudomonadati</taxon>
        <taxon>Bacteroidota</taxon>
        <taxon>Flavobacteriia</taxon>
        <taxon>Flavobacteriales</taxon>
        <taxon>Phaeocystidibacteraceae</taxon>
        <taxon>Phaeocystidibacter</taxon>
    </lineage>
</organism>
<sequence>MNSAFLKKLQFVLFTLVFSPAISGQIVSWQDVNVNMGFGEYHSLNTELSIRTPWNSEVLGNKGVLRFTYQKENSNHSLWEVAAGYFQESLEKDILSEDLARREFRLALGSRWSTDPELRFAYRLHIRAEMRVFDEVQINNWYGQVRLRARPEFAVAITKPTLTQNKALQGSLDAEFLQSGLGPWLDTEPRSSIRWRGGLTWRQDYHWRFGLSYFVETNLNDGFTAASHVFKLFVTYNLLSF</sequence>
<evidence type="ECO:0000313" key="3">
    <source>
        <dbReference type="Proteomes" id="UP000484164"/>
    </source>
</evidence>
<feature type="signal peptide" evidence="1">
    <location>
        <begin position="1"/>
        <end position="23"/>
    </location>
</feature>
<dbReference type="EMBL" id="WBVQ01000001">
    <property type="protein sequence ID" value="KAB2817527.1"/>
    <property type="molecule type" value="Genomic_DNA"/>
</dbReference>
<keyword evidence="3" id="KW-1185">Reference proteome</keyword>
<dbReference type="Proteomes" id="UP000484164">
    <property type="component" value="Unassembled WGS sequence"/>
</dbReference>